<dbReference type="GO" id="GO:0016301">
    <property type="term" value="F:kinase activity"/>
    <property type="evidence" value="ECO:0007669"/>
    <property type="project" value="UniProtKB-KW"/>
</dbReference>
<dbReference type="InterPro" id="IPR016064">
    <property type="entry name" value="NAD/diacylglycerol_kinase_sf"/>
</dbReference>
<dbReference type="SUPFAM" id="SSF111331">
    <property type="entry name" value="NAD kinase/diacylglycerol kinase-like"/>
    <property type="match status" value="1"/>
</dbReference>
<organism evidence="1 2">
    <name type="scientific">Sphingoaurantiacus capsulatus</name>
    <dbReference type="NCBI Taxonomy" id="1771310"/>
    <lineage>
        <taxon>Bacteria</taxon>
        <taxon>Pseudomonadati</taxon>
        <taxon>Pseudomonadota</taxon>
        <taxon>Alphaproteobacteria</taxon>
        <taxon>Sphingomonadales</taxon>
        <taxon>Sphingosinicellaceae</taxon>
        <taxon>Sphingoaurantiacus</taxon>
    </lineage>
</organism>
<dbReference type="PANTHER" id="PTHR40697">
    <property type="entry name" value="ACETOIN CATABOLISM PROTEIN X"/>
    <property type="match status" value="1"/>
</dbReference>
<dbReference type="InterPro" id="IPR017438">
    <property type="entry name" value="ATP-NAD_kinase_N"/>
</dbReference>
<keyword evidence="2" id="KW-1185">Reference proteome</keyword>
<comment type="caution">
    <text evidence="1">The sequence shown here is derived from an EMBL/GenBank/DDBJ whole genome shotgun (WGS) entry which is preliminary data.</text>
</comment>
<dbReference type="InterPro" id="IPR002504">
    <property type="entry name" value="NADK"/>
</dbReference>
<accession>A0ABV7XC85</accession>
<sequence>MIVNPIAGIGGRLALKGSDGDLAARALAADAVPLAATRAAQALAAIGAPVELLTAGGAMGEALGGTVVYRPCETSSADDTQAAARAMLEAGIDLLLFAGGDGTARDVMAAVGESVPVLGIPAGVKMHSAVFATSPRAAGALIADLTRRGRIDTVAADVLDRPAPDAPPILYGVLRTPADALRLQPAKASPPADDAAAIEAACRQVARELAEPGVVGVIGPGSTMRRLKALLGFDGSLLGVDIVDGGSLVAADADERTILSAIAGRDARLALGVVGGQGFLLGRGNQQISPAVVRNIGRANIRVVAGMEKLVALPGNRLLVDSGEPELDALLAGYLPVRTNGGRLAMTKVAAA</sequence>
<gene>
    <name evidence="1" type="ORF">ACFOMD_12140</name>
</gene>
<dbReference type="EMBL" id="JBHRXV010000011">
    <property type="protein sequence ID" value="MFC3713328.1"/>
    <property type="molecule type" value="Genomic_DNA"/>
</dbReference>
<keyword evidence="1" id="KW-0808">Transferase</keyword>
<dbReference type="InterPro" id="IPR039065">
    <property type="entry name" value="AcoX-like"/>
</dbReference>
<evidence type="ECO:0000313" key="1">
    <source>
        <dbReference type="EMBL" id="MFC3713328.1"/>
    </source>
</evidence>
<proteinExistence type="predicted"/>
<dbReference type="Pfam" id="PF01513">
    <property type="entry name" value="NAD_kinase"/>
    <property type="match status" value="1"/>
</dbReference>
<reference evidence="2" key="1">
    <citation type="journal article" date="2019" name="Int. J. Syst. Evol. Microbiol.">
        <title>The Global Catalogue of Microorganisms (GCM) 10K type strain sequencing project: providing services to taxonomists for standard genome sequencing and annotation.</title>
        <authorList>
            <consortium name="The Broad Institute Genomics Platform"/>
            <consortium name="The Broad Institute Genome Sequencing Center for Infectious Disease"/>
            <person name="Wu L."/>
            <person name="Ma J."/>
        </authorList>
    </citation>
    <scope>NUCLEOTIDE SEQUENCE [LARGE SCALE GENOMIC DNA]</scope>
    <source>
        <strain evidence="2">KCTC 42644</strain>
    </source>
</reference>
<keyword evidence="1" id="KW-0418">Kinase</keyword>
<dbReference type="PANTHER" id="PTHR40697:SF2">
    <property type="entry name" value="ATP-NAD KINASE-RELATED"/>
    <property type="match status" value="1"/>
</dbReference>
<name>A0ABV7XC85_9SPHN</name>
<protein>
    <submittedName>
        <fullName evidence="1">ATP-NAD kinase family protein</fullName>
    </submittedName>
</protein>
<evidence type="ECO:0000313" key="2">
    <source>
        <dbReference type="Proteomes" id="UP001595615"/>
    </source>
</evidence>
<dbReference type="Gene3D" id="3.40.50.10330">
    <property type="entry name" value="Probable inorganic polyphosphate/atp-NAD kinase, domain 1"/>
    <property type="match status" value="1"/>
</dbReference>
<dbReference type="Proteomes" id="UP001595615">
    <property type="component" value="Unassembled WGS sequence"/>
</dbReference>
<dbReference type="Pfam" id="PF20143">
    <property type="entry name" value="NAD_kinase_C"/>
    <property type="match status" value="1"/>
</dbReference>